<dbReference type="EMBL" id="JAGTJS010000017">
    <property type="protein sequence ID" value="KAH7244950.1"/>
    <property type="molecule type" value="Genomic_DNA"/>
</dbReference>
<comment type="caution">
    <text evidence="1">The sequence shown here is derived from an EMBL/GenBank/DDBJ whole genome shotgun (WGS) entry which is preliminary data.</text>
</comment>
<gene>
    <name evidence="1" type="ORF">B0J15DRAFT_564806</name>
</gene>
<proteinExistence type="predicted"/>
<evidence type="ECO:0000313" key="2">
    <source>
        <dbReference type="Proteomes" id="UP000736672"/>
    </source>
</evidence>
<dbReference type="OrthoDB" id="3554464at2759"/>
<organism evidence="1 2">
    <name type="scientific">Fusarium solani</name>
    <name type="common">Filamentous fungus</name>
    <dbReference type="NCBI Taxonomy" id="169388"/>
    <lineage>
        <taxon>Eukaryota</taxon>
        <taxon>Fungi</taxon>
        <taxon>Dikarya</taxon>
        <taxon>Ascomycota</taxon>
        <taxon>Pezizomycotina</taxon>
        <taxon>Sordariomycetes</taxon>
        <taxon>Hypocreomycetidae</taxon>
        <taxon>Hypocreales</taxon>
        <taxon>Nectriaceae</taxon>
        <taxon>Fusarium</taxon>
        <taxon>Fusarium solani species complex</taxon>
    </lineage>
</organism>
<protein>
    <submittedName>
        <fullName evidence="1">Uncharacterized protein</fullName>
    </submittedName>
</protein>
<evidence type="ECO:0000313" key="1">
    <source>
        <dbReference type="EMBL" id="KAH7244950.1"/>
    </source>
</evidence>
<dbReference type="SUPFAM" id="SSF56112">
    <property type="entry name" value="Protein kinase-like (PK-like)"/>
    <property type="match status" value="1"/>
</dbReference>
<dbReference type="InterPro" id="IPR011009">
    <property type="entry name" value="Kinase-like_dom_sf"/>
</dbReference>
<name>A0A9P9K5P7_FUSSL</name>
<dbReference type="PANTHER" id="PTHR21310:SF56">
    <property type="entry name" value="AMINOGLYCOSIDE PHOSPHOTRANSFERASE DOMAIN-CONTAINING PROTEIN"/>
    <property type="match status" value="1"/>
</dbReference>
<sequence length="424" mass="47705">MPSSPALSTASSGHDYLGDEWPQMLDGSQWDGLNLLDLLSRGQSPFGPILDANLLLQEVKDKLSAEVIDIPRVHTGANNYGFHLKLSDQRHVLARLWRADVNMPHYDGFSLRWLHQQIDFEVTTNRLLQNTPGVPTGRLLYHRHPLQHAGIEHGMPKDISGRRFMIFEMAQGQCRLWSGFDQQQRMSTLANVAAIRTALLNLELPSQFVSDWLLWRTFQPVEWMPKELLLPISATRDFWLATLKAKIGAMVKNEGDLIGWPGNGVTVGPKALAAKKSLLRLMPLILPEGDEAVMYRPVLQHDDFGFHNILNSISETGQTSSTSIFDWETGCIVPFALSEITFLVAGWNLTIDEDGELSVYVRPGHPILKRETRTKNALLTPYIEEVIHKVKEARGQDSEESFGELGDWAEQRLAERGLSDTSDL</sequence>
<dbReference type="InterPro" id="IPR051678">
    <property type="entry name" value="AGP_Transferase"/>
</dbReference>
<dbReference type="Proteomes" id="UP000736672">
    <property type="component" value="Unassembled WGS sequence"/>
</dbReference>
<dbReference type="AlphaFoldDB" id="A0A9P9K5P7"/>
<accession>A0A9P9K5P7</accession>
<reference evidence="1" key="1">
    <citation type="journal article" date="2021" name="Nat. Commun.">
        <title>Genetic determinants of endophytism in the Arabidopsis root mycobiome.</title>
        <authorList>
            <person name="Mesny F."/>
            <person name="Miyauchi S."/>
            <person name="Thiergart T."/>
            <person name="Pickel B."/>
            <person name="Atanasova L."/>
            <person name="Karlsson M."/>
            <person name="Huettel B."/>
            <person name="Barry K.W."/>
            <person name="Haridas S."/>
            <person name="Chen C."/>
            <person name="Bauer D."/>
            <person name="Andreopoulos W."/>
            <person name="Pangilinan J."/>
            <person name="LaButti K."/>
            <person name="Riley R."/>
            <person name="Lipzen A."/>
            <person name="Clum A."/>
            <person name="Drula E."/>
            <person name="Henrissat B."/>
            <person name="Kohler A."/>
            <person name="Grigoriev I.V."/>
            <person name="Martin F.M."/>
            <person name="Hacquard S."/>
        </authorList>
    </citation>
    <scope>NUCLEOTIDE SEQUENCE</scope>
    <source>
        <strain evidence="1">FSSC 5 MPI-SDFR-AT-0091</strain>
    </source>
</reference>
<dbReference type="PANTHER" id="PTHR21310">
    <property type="entry name" value="AMINOGLYCOSIDE PHOSPHOTRANSFERASE-RELATED-RELATED"/>
    <property type="match status" value="1"/>
</dbReference>
<keyword evidence="2" id="KW-1185">Reference proteome</keyword>